<accession>A0A0C2VNW6</accession>
<dbReference type="AlphaFoldDB" id="A0A0C2VNW6"/>
<reference evidence="1 2" key="1">
    <citation type="submission" date="2015-01" db="EMBL/GenBank/DDBJ databases">
        <title>Jeotgalibacillus campisalis genome sequencing.</title>
        <authorList>
            <person name="Goh K.M."/>
            <person name="Chan K.-G."/>
            <person name="Yaakop A.S."/>
            <person name="Ee R."/>
            <person name="Gan H.M."/>
            <person name="Chan C.S."/>
        </authorList>
    </citation>
    <scope>NUCLEOTIDE SEQUENCE [LARGE SCALE GENOMIC DNA]</scope>
    <source>
        <strain evidence="1 2">SF-57</strain>
    </source>
</reference>
<dbReference type="Proteomes" id="UP000031972">
    <property type="component" value="Unassembled WGS sequence"/>
</dbReference>
<dbReference type="EMBL" id="JXRR01000017">
    <property type="protein sequence ID" value="KIL46141.1"/>
    <property type="molecule type" value="Genomic_DNA"/>
</dbReference>
<sequence length="118" mass="13854">MNRDRGDIKWASAMMLPELAKGLAEAKAEYNRIEKPVLDEQMLMEFEFTINQAIQHNLLLKVDYFINGQIQSVEGYVLYIDYHSRKYRFETKNGDPYEFSNNDLVAVNALQEHITFDE</sequence>
<comment type="caution">
    <text evidence="1">The sequence shown here is derived from an EMBL/GenBank/DDBJ whole genome shotgun (WGS) entry which is preliminary data.</text>
</comment>
<evidence type="ECO:0000313" key="1">
    <source>
        <dbReference type="EMBL" id="KIL46141.1"/>
    </source>
</evidence>
<dbReference type="PANTHER" id="PTHR40051:SF1">
    <property type="entry name" value="YOLD-LIKE FAMILY PROTEIN"/>
    <property type="match status" value="1"/>
</dbReference>
<dbReference type="PANTHER" id="PTHR40051">
    <property type="entry name" value="IG HYPOTHETICAL 15966"/>
    <property type="match status" value="1"/>
</dbReference>
<name>A0A0C2VNW6_9BACL</name>
<dbReference type="PATRIC" id="fig|220754.4.peg.2830"/>
<gene>
    <name evidence="1" type="ORF">KR50_28160</name>
</gene>
<keyword evidence="2" id="KW-1185">Reference proteome</keyword>
<proteinExistence type="predicted"/>
<dbReference type="InterPro" id="IPR014962">
    <property type="entry name" value="YolD"/>
</dbReference>
<organism evidence="1 2">
    <name type="scientific">Jeotgalibacillus campisalis</name>
    <dbReference type="NCBI Taxonomy" id="220754"/>
    <lineage>
        <taxon>Bacteria</taxon>
        <taxon>Bacillati</taxon>
        <taxon>Bacillota</taxon>
        <taxon>Bacilli</taxon>
        <taxon>Bacillales</taxon>
        <taxon>Caryophanaceae</taxon>
        <taxon>Jeotgalibacillus</taxon>
    </lineage>
</organism>
<dbReference type="RefSeq" id="WP_052477112.1">
    <property type="nucleotide sequence ID" value="NZ_JXRR01000017.1"/>
</dbReference>
<evidence type="ECO:0000313" key="2">
    <source>
        <dbReference type="Proteomes" id="UP000031972"/>
    </source>
</evidence>
<protein>
    <recommendedName>
        <fullName evidence="3">YolD-like protein</fullName>
    </recommendedName>
</protein>
<dbReference type="Pfam" id="PF08863">
    <property type="entry name" value="YolD"/>
    <property type="match status" value="1"/>
</dbReference>
<evidence type="ECO:0008006" key="3">
    <source>
        <dbReference type="Google" id="ProtNLM"/>
    </source>
</evidence>
<dbReference type="OrthoDB" id="1644322at2"/>